<sequence length="59" mass="6333">MDVLVTLLLASVTQAASLLAESRQMVGLAAALLAALLAARLGWHGTDRLITWRSRTDED</sequence>
<dbReference type="Proteomes" id="UP000614047">
    <property type="component" value="Unassembled WGS sequence"/>
</dbReference>
<feature type="transmembrane region" description="Helical" evidence="1">
    <location>
        <begin position="25"/>
        <end position="43"/>
    </location>
</feature>
<gene>
    <name evidence="2" type="ORF">IW256_000680</name>
</gene>
<dbReference type="AlphaFoldDB" id="A0A931GH81"/>
<proteinExistence type="predicted"/>
<evidence type="ECO:0000256" key="1">
    <source>
        <dbReference type="SAM" id="Phobius"/>
    </source>
</evidence>
<keyword evidence="1" id="KW-0472">Membrane</keyword>
<name>A0A931GH81_9ACTN</name>
<keyword evidence="1" id="KW-0812">Transmembrane</keyword>
<evidence type="ECO:0000313" key="2">
    <source>
        <dbReference type="EMBL" id="MBG6086567.1"/>
    </source>
</evidence>
<evidence type="ECO:0000313" key="3">
    <source>
        <dbReference type="Proteomes" id="UP000614047"/>
    </source>
</evidence>
<keyword evidence="1" id="KW-1133">Transmembrane helix</keyword>
<dbReference type="EMBL" id="JADOUA010000001">
    <property type="protein sequence ID" value="MBG6086567.1"/>
    <property type="molecule type" value="Genomic_DNA"/>
</dbReference>
<organism evidence="2 3">
    <name type="scientific">Actinomadura viridis</name>
    <dbReference type="NCBI Taxonomy" id="58110"/>
    <lineage>
        <taxon>Bacteria</taxon>
        <taxon>Bacillati</taxon>
        <taxon>Actinomycetota</taxon>
        <taxon>Actinomycetes</taxon>
        <taxon>Streptosporangiales</taxon>
        <taxon>Thermomonosporaceae</taxon>
        <taxon>Actinomadura</taxon>
    </lineage>
</organism>
<reference evidence="2" key="1">
    <citation type="submission" date="2020-11" db="EMBL/GenBank/DDBJ databases">
        <title>Sequencing the genomes of 1000 actinobacteria strains.</title>
        <authorList>
            <person name="Klenk H.-P."/>
        </authorList>
    </citation>
    <scope>NUCLEOTIDE SEQUENCE</scope>
    <source>
        <strain evidence="2">DSM 43175</strain>
    </source>
</reference>
<keyword evidence="3" id="KW-1185">Reference proteome</keyword>
<comment type="caution">
    <text evidence="2">The sequence shown here is derived from an EMBL/GenBank/DDBJ whole genome shotgun (WGS) entry which is preliminary data.</text>
</comment>
<protein>
    <submittedName>
        <fullName evidence="2">Uncharacterized protein</fullName>
    </submittedName>
</protein>
<dbReference type="RefSeq" id="WP_197009552.1">
    <property type="nucleotide sequence ID" value="NZ_BAABES010000025.1"/>
</dbReference>
<accession>A0A931GH81</accession>